<protein>
    <submittedName>
        <fullName evidence="2">Uncharacterized protein</fullName>
    </submittedName>
</protein>
<dbReference type="Proteomes" id="UP000838763">
    <property type="component" value="Unassembled WGS sequence"/>
</dbReference>
<reference evidence="2" key="1">
    <citation type="submission" date="2022-11" db="EMBL/GenBank/DDBJ databases">
        <authorList>
            <person name="Scott C."/>
            <person name="Bruce N."/>
        </authorList>
    </citation>
    <scope>NUCLEOTIDE SEQUENCE</scope>
</reference>
<proteinExistence type="predicted"/>
<keyword evidence="3" id="KW-1185">Reference proteome</keyword>
<feature type="compositionally biased region" description="Acidic residues" evidence="1">
    <location>
        <begin position="421"/>
        <end position="439"/>
    </location>
</feature>
<accession>A0A9P1GXA1</accession>
<dbReference type="SUPFAM" id="SSF52047">
    <property type="entry name" value="RNI-like"/>
    <property type="match status" value="1"/>
</dbReference>
<gene>
    <name evidence="2" type="ORF">PPNO1_LOCUS1782</name>
</gene>
<evidence type="ECO:0000313" key="3">
    <source>
        <dbReference type="Proteomes" id="UP000838763"/>
    </source>
</evidence>
<name>A0A9P1GXA1_9PEZI</name>
<dbReference type="AlphaFoldDB" id="A0A9P1GXA1"/>
<evidence type="ECO:0000256" key="1">
    <source>
        <dbReference type="SAM" id="MobiDB-lite"/>
    </source>
</evidence>
<dbReference type="OrthoDB" id="5139510at2759"/>
<evidence type="ECO:0000313" key="2">
    <source>
        <dbReference type="EMBL" id="CAI4212013.1"/>
    </source>
</evidence>
<dbReference type="EMBL" id="CALLCH030000003">
    <property type="protein sequence ID" value="CAI4212013.1"/>
    <property type="molecule type" value="Genomic_DNA"/>
</dbReference>
<feature type="region of interest" description="Disordered" evidence="1">
    <location>
        <begin position="417"/>
        <end position="465"/>
    </location>
</feature>
<sequence length="465" mass="52349">MDFLDIAKTCRRFYQIVLPLMYHRFSLSVGHFIITQCVPMPLKALKLLGRSLRENPSLGSYCKKIWLQLEHPRIPEGEPWEDIHLTDLVVDPDVLEGIQLTKDLVGLLTGVEDLYVTGGFHHYQHVGVWDIIATATARMPKLYELNLNHWSQPVPECTGPLLKCTALSTSLKHLVVDKIADHDSPLDKIANMRHPTIEQLTITTNRTGVERAKTLIAWPENLVELALETDPDGYGSAERPGIAQFMRLLGPQKRTLRKLALGSTKRMTGLQTFDVRDFDKLEELNVSVTSVIPEQGLQERLLAPGLRKFTLCFNTEGDQRDGVLPVGLRAQGDCLAAGLALLALERKVPLEEIFLDFYPDDQGMRPEELGDMIKSWEYIDQLRDELGPLGIKVKCASMVGDLVRAWKKCWGIDQEEKANEAEEEVEGGLEPWELEEDSNGDPIVPLDGDTQENKITGYFQAQPRP</sequence>
<comment type="caution">
    <text evidence="2">The sequence shown here is derived from an EMBL/GenBank/DDBJ whole genome shotgun (WGS) entry which is preliminary data.</text>
</comment>
<organism evidence="2 3">
    <name type="scientific">Parascedosporium putredinis</name>
    <dbReference type="NCBI Taxonomy" id="1442378"/>
    <lineage>
        <taxon>Eukaryota</taxon>
        <taxon>Fungi</taxon>
        <taxon>Dikarya</taxon>
        <taxon>Ascomycota</taxon>
        <taxon>Pezizomycotina</taxon>
        <taxon>Sordariomycetes</taxon>
        <taxon>Hypocreomycetidae</taxon>
        <taxon>Microascales</taxon>
        <taxon>Microascaceae</taxon>
        <taxon>Parascedosporium</taxon>
    </lineage>
</organism>